<dbReference type="RefSeq" id="WP_131899203.1">
    <property type="nucleotide sequence ID" value="NZ_SMKZ01000043.1"/>
</dbReference>
<dbReference type="OrthoDB" id="39350at2"/>
<dbReference type="CDD" id="cd03215">
    <property type="entry name" value="ABC_Carb_Monos_II"/>
    <property type="match status" value="1"/>
</dbReference>
<dbReference type="InterPro" id="IPR050107">
    <property type="entry name" value="ABC_carbohydrate_import_ATPase"/>
</dbReference>
<evidence type="ECO:0000256" key="4">
    <source>
        <dbReference type="ARBA" id="ARBA00022840"/>
    </source>
</evidence>
<name>A0A4R5CTN1_9ACTN</name>
<accession>A0A4R5CTN1</accession>
<evidence type="ECO:0000256" key="3">
    <source>
        <dbReference type="ARBA" id="ARBA00022741"/>
    </source>
</evidence>
<keyword evidence="2" id="KW-0677">Repeat</keyword>
<dbReference type="PANTHER" id="PTHR43790">
    <property type="entry name" value="CARBOHYDRATE TRANSPORT ATP-BINDING PROTEIN MG119-RELATED"/>
    <property type="match status" value="1"/>
</dbReference>
<dbReference type="SUPFAM" id="SSF52540">
    <property type="entry name" value="P-loop containing nucleoside triphosphate hydrolases"/>
    <property type="match status" value="2"/>
</dbReference>
<dbReference type="InterPro" id="IPR017871">
    <property type="entry name" value="ABC_transporter-like_CS"/>
</dbReference>
<dbReference type="PROSITE" id="PS00211">
    <property type="entry name" value="ABC_TRANSPORTER_1"/>
    <property type="match status" value="1"/>
</dbReference>
<dbReference type="InterPro" id="IPR003439">
    <property type="entry name" value="ABC_transporter-like_ATP-bd"/>
</dbReference>
<feature type="domain" description="ABC transporter" evidence="5">
    <location>
        <begin position="8"/>
        <end position="243"/>
    </location>
</feature>
<dbReference type="AlphaFoldDB" id="A0A4R5CTN1"/>
<dbReference type="GO" id="GO:0016887">
    <property type="term" value="F:ATP hydrolysis activity"/>
    <property type="evidence" value="ECO:0007669"/>
    <property type="project" value="InterPro"/>
</dbReference>
<dbReference type="PROSITE" id="PS50893">
    <property type="entry name" value="ABC_TRANSPORTER_2"/>
    <property type="match status" value="2"/>
</dbReference>
<gene>
    <name evidence="6" type="ORF">E1269_23670</name>
</gene>
<evidence type="ECO:0000256" key="1">
    <source>
        <dbReference type="ARBA" id="ARBA00022448"/>
    </source>
</evidence>
<organism evidence="6 7">
    <name type="scientific">Jiangella asiatica</name>
    <dbReference type="NCBI Taxonomy" id="2530372"/>
    <lineage>
        <taxon>Bacteria</taxon>
        <taxon>Bacillati</taxon>
        <taxon>Actinomycetota</taxon>
        <taxon>Actinomycetes</taxon>
        <taxon>Jiangellales</taxon>
        <taxon>Jiangellaceae</taxon>
        <taxon>Jiangella</taxon>
    </lineage>
</organism>
<keyword evidence="1" id="KW-0813">Transport</keyword>
<dbReference type="CDD" id="cd03216">
    <property type="entry name" value="ABC_Carb_Monos_I"/>
    <property type="match status" value="1"/>
</dbReference>
<dbReference type="GO" id="GO:0005524">
    <property type="term" value="F:ATP binding"/>
    <property type="evidence" value="ECO:0007669"/>
    <property type="project" value="UniProtKB-KW"/>
</dbReference>
<dbReference type="Pfam" id="PF00005">
    <property type="entry name" value="ABC_tran"/>
    <property type="match status" value="2"/>
</dbReference>
<keyword evidence="4 6" id="KW-0067">ATP-binding</keyword>
<dbReference type="Gene3D" id="3.40.50.300">
    <property type="entry name" value="P-loop containing nucleotide triphosphate hydrolases"/>
    <property type="match status" value="2"/>
</dbReference>
<keyword evidence="7" id="KW-1185">Reference proteome</keyword>
<reference evidence="6 7" key="1">
    <citation type="submission" date="2019-03" db="EMBL/GenBank/DDBJ databases">
        <title>Draft genome sequences of novel Actinobacteria.</title>
        <authorList>
            <person name="Sahin N."/>
            <person name="Ay H."/>
            <person name="Saygin H."/>
        </authorList>
    </citation>
    <scope>NUCLEOTIDE SEQUENCE [LARGE SCALE GENOMIC DNA]</scope>
    <source>
        <strain evidence="6 7">5K138</strain>
    </source>
</reference>
<dbReference type="InterPro" id="IPR027417">
    <property type="entry name" value="P-loop_NTPase"/>
</dbReference>
<proteinExistence type="predicted"/>
<evidence type="ECO:0000256" key="2">
    <source>
        <dbReference type="ARBA" id="ARBA00022737"/>
    </source>
</evidence>
<evidence type="ECO:0000313" key="7">
    <source>
        <dbReference type="Proteomes" id="UP000294739"/>
    </source>
</evidence>
<comment type="caution">
    <text evidence="6">The sequence shown here is derived from an EMBL/GenBank/DDBJ whole genome shotgun (WGS) entry which is preliminary data.</text>
</comment>
<feature type="domain" description="ABC transporter" evidence="5">
    <location>
        <begin position="253"/>
        <end position="495"/>
    </location>
</feature>
<dbReference type="InParanoid" id="A0A4R5CTN1"/>
<protein>
    <submittedName>
        <fullName evidence="6">Sugar ABC transporter ATP-binding protein</fullName>
    </submittedName>
</protein>
<evidence type="ECO:0000313" key="6">
    <source>
        <dbReference type="EMBL" id="TDE01165.1"/>
    </source>
</evidence>
<dbReference type="PANTHER" id="PTHR43790:SF9">
    <property type="entry name" value="GALACTOFURANOSE TRANSPORTER ATP-BINDING PROTEIN YTFR"/>
    <property type="match status" value="1"/>
</dbReference>
<evidence type="ECO:0000259" key="5">
    <source>
        <dbReference type="PROSITE" id="PS50893"/>
    </source>
</evidence>
<keyword evidence="3" id="KW-0547">Nucleotide-binding</keyword>
<dbReference type="Proteomes" id="UP000294739">
    <property type="component" value="Unassembled WGS sequence"/>
</dbReference>
<sequence>MTETTPLLELREVTKRFPGVTATRKASIAFFPGRVHALLGENGAGKSTIVKMISGIYQPDEGAIVVDGQRVRLHSPADAEAAGVAVVHQHRTLVDELTVAENLFLGHLGRAWARFRRRTWEAKARELLGRVRLDVSPGAFVGDVGPAAQQTIEIARAIGRDARLIIFDEPTTSLTPPEREVLFDLVRDLRDQGIAVVYISHDLGDALALSDEVTVLRDGAVVAHERSGWDVQTVVRHMIGRSLDSGFPRTRRIGAETVLDVRDLRSPHLRGVSVSVSPGEIVGVAGLVGSGRTELLRAVFGLDPVDGGQILLDGRPFRPRSPRHSIAAGIGFVTEDRKGQGLVLDLSVSDNVVLGNERPLASAGLIATRRQNTTVDATIRSLQVKTSSRGVPVGTLSGGNQQKVVLGRWLARSTRLLLIDEPTVGIDVGARGEFYKLLDDYAAAGGACLVVSSDLTEILGLADRVVVLRAGASVAEMKGSDMNREAVLRAMVAAA</sequence>
<dbReference type="EMBL" id="SMKZ01000043">
    <property type="protein sequence ID" value="TDE01165.1"/>
    <property type="molecule type" value="Genomic_DNA"/>
</dbReference>
<dbReference type="InterPro" id="IPR003593">
    <property type="entry name" value="AAA+_ATPase"/>
</dbReference>
<dbReference type="SMART" id="SM00382">
    <property type="entry name" value="AAA"/>
    <property type="match status" value="2"/>
</dbReference>